<protein>
    <submittedName>
        <fullName evidence="3">Uncharacterized protein</fullName>
    </submittedName>
</protein>
<evidence type="ECO:0000256" key="2">
    <source>
        <dbReference type="SAM" id="Phobius"/>
    </source>
</evidence>
<keyword evidence="2" id="KW-0812">Transmembrane</keyword>
<proteinExistence type="predicted"/>
<feature type="compositionally biased region" description="Polar residues" evidence="1">
    <location>
        <begin position="216"/>
        <end position="228"/>
    </location>
</feature>
<accession>A0ABR8UR43</accession>
<keyword evidence="2" id="KW-1133">Transmembrane helix</keyword>
<feature type="compositionally biased region" description="Pro residues" evidence="1">
    <location>
        <begin position="147"/>
        <end position="156"/>
    </location>
</feature>
<comment type="caution">
    <text evidence="3">The sequence shown here is derived from an EMBL/GenBank/DDBJ whole genome shotgun (WGS) entry which is preliminary data.</text>
</comment>
<organism evidence="3 4">
    <name type="scientific">Arthrobacter gallicola</name>
    <dbReference type="NCBI Taxonomy" id="2762225"/>
    <lineage>
        <taxon>Bacteria</taxon>
        <taxon>Bacillati</taxon>
        <taxon>Actinomycetota</taxon>
        <taxon>Actinomycetes</taxon>
        <taxon>Micrococcales</taxon>
        <taxon>Micrococcaceae</taxon>
        <taxon>Arthrobacter</taxon>
    </lineage>
</organism>
<gene>
    <name evidence="3" type="ORF">H9639_06985</name>
</gene>
<evidence type="ECO:0000313" key="4">
    <source>
        <dbReference type="Proteomes" id="UP000609874"/>
    </source>
</evidence>
<feature type="compositionally biased region" description="Low complexity" evidence="1">
    <location>
        <begin position="157"/>
        <end position="181"/>
    </location>
</feature>
<sequence length="269" mass="27227">MSSCPNDEEAIRCLLAESGVEATQELEETLRRIRESGREPAPAPCAELEALFSPGVTPLRKSTRRRGFLLGGAVVAAMAAGTTGVAATSQDFWITAEASYEPAPFTYEEVPAPTPEPPLESAAVPAADPAAAADPAPSADPAGTPAPVKPTEPVPAPAAEDSSAPALEAPAPAADEAQPVPGGNRSWPGSGRGQGGGPAERAQWRNSGGWADGESHSQPHSQPNSEKSGSWPGQYPGRGAEGAAGPGYAWQTAGGGWNHGGSGWGPGSR</sequence>
<dbReference type="RefSeq" id="WP_191807364.1">
    <property type="nucleotide sequence ID" value="NZ_JACSQD010000002.1"/>
</dbReference>
<feature type="compositionally biased region" description="Gly residues" evidence="1">
    <location>
        <begin position="253"/>
        <end position="269"/>
    </location>
</feature>
<dbReference type="EMBL" id="JACSQD010000002">
    <property type="protein sequence ID" value="MBD7995037.1"/>
    <property type="molecule type" value="Genomic_DNA"/>
</dbReference>
<keyword evidence="4" id="KW-1185">Reference proteome</keyword>
<evidence type="ECO:0000256" key="1">
    <source>
        <dbReference type="SAM" id="MobiDB-lite"/>
    </source>
</evidence>
<evidence type="ECO:0000313" key="3">
    <source>
        <dbReference type="EMBL" id="MBD7995037.1"/>
    </source>
</evidence>
<keyword evidence="2" id="KW-0472">Membrane</keyword>
<dbReference type="Proteomes" id="UP000609874">
    <property type="component" value="Unassembled WGS sequence"/>
</dbReference>
<reference evidence="3 4" key="1">
    <citation type="submission" date="2020-08" db="EMBL/GenBank/DDBJ databases">
        <title>A Genomic Blueprint of the Chicken Gut Microbiome.</title>
        <authorList>
            <person name="Gilroy R."/>
            <person name="Ravi A."/>
            <person name="Getino M."/>
            <person name="Pursley I."/>
            <person name="Horton D.L."/>
            <person name="Alikhan N.-F."/>
            <person name="Baker D."/>
            <person name="Gharbi K."/>
            <person name="Hall N."/>
            <person name="Watson M."/>
            <person name="Adriaenssens E.M."/>
            <person name="Foster-Nyarko E."/>
            <person name="Jarju S."/>
            <person name="Secka A."/>
            <person name="Antonio M."/>
            <person name="Oren A."/>
            <person name="Chaudhuri R."/>
            <person name="La Ragione R.M."/>
            <person name="Hildebrand F."/>
            <person name="Pallen M.J."/>
        </authorList>
    </citation>
    <scope>NUCLEOTIDE SEQUENCE [LARGE SCALE GENOMIC DNA]</scope>
    <source>
        <strain evidence="3 4">Sa2CUA1</strain>
    </source>
</reference>
<name>A0ABR8UR43_9MICC</name>
<feature type="transmembrane region" description="Helical" evidence="2">
    <location>
        <begin position="68"/>
        <end position="87"/>
    </location>
</feature>
<feature type="region of interest" description="Disordered" evidence="1">
    <location>
        <begin position="106"/>
        <end position="269"/>
    </location>
</feature>
<feature type="compositionally biased region" description="Low complexity" evidence="1">
    <location>
        <begin position="122"/>
        <end position="146"/>
    </location>
</feature>